<dbReference type="RefSeq" id="WP_123099881.1">
    <property type="nucleotide sequence ID" value="NZ_RIBZ01000154.1"/>
</dbReference>
<gene>
    <name evidence="5" type="ORF">EEJ42_11740</name>
</gene>
<dbReference type="InterPro" id="IPR011711">
    <property type="entry name" value="GntR_C"/>
</dbReference>
<evidence type="ECO:0000256" key="2">
    <source>
        <dbReference type="ARBA" id="ARBA00023125"/>
    </source>
</evidence>
<evidence type="ECO:0000256" key="1">
    <source>
        <dbReference type="ARBA" id="ARBA00023015"/>
    </source>
</evidence>
<feature type="domain" description="HTH gntR-type" evidence="4">
    <location>
        <begin position="223"/>
        <end position="290"/>
    </location>
</feature>
<keyword evidence="2" id="KW-0238">DNA-binding</keyword>
<reference evidence="5 6" key="1">
    <citation type="submission" date="2018-11" db="EMBL/GenBank/DDBJ databases">
        <title>The Potential of Streptomyces as Biocontrol Agents against the Tomato grey mould, Botrytis cinerea (Gray mold) Frontiers in Microbiology.</title>
        <authorList>
            <person name="Li D."/>
        </authorList>
    </citation>
    <scope>NUCLEOTIDE SEQUENCE [LARGE SCALE GENOMIC DNA]</scope>
    <source>
        <strain evidence="5 6">NEAU-LD23</strain>
    </source>
</reference>
<keyword evidence="1" id="KW-0805">Transcription regulation</keyword>
<evidence type="ECO:0000313" key="5">
    <source>
        <dbReference type="EMBL" id="RNG28802.1"/>
    </source>
</evidence>
<dbReference type="Gene3D" id="1.10.10.10">
    <property type="entry name" value="Winged helix-like DNA-binding domain superfamily/Winged helix DNA-binding domain"/>
    <property type="match status" value="1"/>
</dbReference>
<dbReference type="Gene3D" id="1.20.120.530">
    <property type="entry name" value="GntR ligand-binding domain-like"/>
    <property type="match status" value="1"/>
</dbReference>
<dbReference type="InterPro" id="IPR036390">
    <property type="entry name" value="WH_DNA-bd_sf"/>
</dbReference>
<accession>A0A3M8WFE1</accession>
<dbReference type="InterPro" id="IPR036388">
    <property type="entry name" value="WH-like_DNA-bd_sf"/>
</dbReference>
<dbReference type="SUPFAM" id="SSF48008">
    <property type="entry name" value="GntR ligand-binding domain-like"/>
    <property type="match status" value="1"/>
</dbReference>
<dbReference type="Proteomes" id="UP000275401">
    <property type="component" value="Unassembled WGS sequence"/>
</dbReference>
<dbReference type="EMBL" id="RIBZ01000154">
    <property type="protein sequence ID" value="RNG28802.1"/>
    <property type="molecule type" value="Genomic_DNA"/>
</dbReference>
<protein>
    <submittedName>
        <fullName evidence="5">GntR family transcriptional regulator</fullName>
    </submittedName>
</protein>
<name>A0A3M8WFE1_9ACTN</name>
<dbReference type="Pfam" id="PF00392">
    <property type="entry name" value="GntR"/>
    <property type="match status" value="1"/>
</dbReference>
<dbReference type="GO" id="GO:0003700">
    <property type="term" value="F:DNA-binding transcription factor activity"/>
    <property type="evidence" value="ECO:0007669"/>
    <property type="project" value="InterPro"/>
</dbReference>
<sequence>MKSLDPGAVAPADWFPGRERTIGGVLLDPPVRALAVVLAEDTLSAGSAARGARGTSHRYDAVLVLTAAGAFAADAADAGAPDVSEAHTSGFRAFLDRLHQAHRPGTEVHILVGGAAVHTDPHVAHWLRRHPRFRVYPVAVGRTWADDARALLLGNPDNRHGTVPRPLVRDLRDRVRTWLADRSGPLIWVPGRPERHHLGYDSPPDTSHLTAMSGADTGIPGSPRLVDRVAHALREQIASGHFPPGERIKEAPLAARLGLSRGPVRDALRLLAEDGLVESMPHRGTTIPMATAERVMEVYAARAALGAVILRRLATLEPESLHPVGTALADVCRVARHQDHSRIGDADLRFQDAIARAARLRHTSLFFLRLTMQLRMFIAILKLDYADVPGRIERADRAIFCALREHDGGEAVRVWRAKLDIGVRYMVAQLPTENFDPELWLTISGVTQQRGGRQRPH</sequence>
<evidence type="ECO:0000256" key="3">
    <source>
        <dbReference type="ARBA" id="ARBA00023163"/>
    </source>
</evidence>
<dbReference type="Pfam" id="PF07729">
    <property type="entry name" value="FCD"/>
    <property type="match status" value="1"/>
</dbReference>
<dbReference type="PROSITE" id="PS50949">
    <property type="entry name" value="HTH_GNTR"/>
    <property type="match status" value="1"/>
</dbReference>
<evidence type="ECO:0000259" key="4">
    <source>
        <dbReference type="PROSITE" id="PS50949"/>
    </source>
</evidence>
<dbReference type="InterPro" id="IPR000524">
    <property type="entry name" value="Tscrpt_reg_HTH_GntR"/>
</dbReference>
<dbReference type="InterPro" id="IPR008920">
    <property type="entry name" value="TF_FadR/GntR_C"/>
</dbReference>
<dbReference type="PANTHER" id="PTHR43537">
    <property type="entry name" value="TRANSCRIPTIONAL REGULATOR, GNTR FAMILY"/>
    <property type="match status" value="1"/>
</dbReference>
<evidence type="ECO:0000313" key="6">
    <source>
        <dbReference type="Proteomes" id="UP000275401"/>
    </source>
</evidence>
<dbReference type="GO" id="GO:0003677">
    <property type="term" value="F:DNA binding"/>
    <property type="evidence" value="ECO:0007669"/>
    <property type="project" value="UniProtKB-KW"/>
</dbReference>
<proteinExistence type="predicted"/>
<dbReference type="PANTHER" id="PTHR43537:SF45">
    <property type="entry name" value="GNTR FAMILY REGULATORY PROTEIN"/>
    <property type="match status" value="1"/>
</dbReference>
<dbReference type="SMART" id="SM00345">
    <property type="entry name" value="HTH_GNTR"/>
    <property type="match status" value="1"/>
</dbReference>
<organism evidence="5 6">
    <name type="scientific">Streptomyces botrytidirepellens</name>
    <dbReference type="NCBI Taxonomy" id="2486417"/>
    <lineage>
        <taxon>Bacteria</taxon>
        <taxon>Bacillati</taxon>
        <taxon>Actinomycetota</taxon>
        <taxon>Actinomycetes</taxon>
        <taxon>Kitasatosporales</taxon>
        <taxon>Streptomycetaceae</taxon>
        <taxon>Streptomyces</taxon>
    </lineage>
</organism>
<keyword evidence="3" id="KW-0804">Transcription</keyword>
<dbReference type="AlphaFoldDB" id="A0A3M8WFE1"/>
<dbReference type="CDD" id="cd07377">
    <property type="entry name" value="WHTH_GntR"/>
    <property type="match status" value="1"/>
</dbReference>
<dbReference type="SUPFAM" id="SSF46785">
    <property type="entry name" value="Winged helix' DNA-binding domain"/>
    <property type="match status" value="1"/>
</dbReference>
<keyword evidence="6" id="KW-1185">Reference proteome</keyword>
<comment type="caution">
    <text evidence="5">The sequence shown here is derived from an EMBL/GenBank/DDBJ whole genome shotgun (WGS) entry which is preliminary data.</text>
</comment>